<name>A0A182P597_9DIPT</name>
<feature type="domain" description="Fibronectin type-III" evidence="3">
    <location>
        <begin position="1095"/>
        <end position="1187"/>
    </location>
</feature>
<evidence type="ECO:0000313" key="5">
    <source>
        <dbReference type="Proteomes" id="UP000075885"/>
    </source>
</evidence>
<sequence>MMDVDQPVPSKNDEEQSALDGKPTKTTGKGTPENVEHESEDLPALLISDSEEDEPPPKAASIGAHNNRTDEKAKPPVAKVDVSAGNISGITPIETTIASEEKPTADDGKKGVEKQTKTAMDMVVDSTTREQKRSSPSLADEEDVSLVENIDLTGTSSAEELSISEAGNEKAVKKSVKKAPSTPAKPSSEMTAQELLESLLGAQEEAFAAHRASESANRSDLMEFSEESKIQHRKDSKNEDDLVMLDDTSVCIVESEAKKSANSATSNGVTEDTAQDYQPDSGRVESAAISSDTEKSSKSKTVTDGPQGKDGATGQPAKLPDADGSNAITILDDECLLEEVSNVSQKQRKQSGAYDRNSSSTKDCSTALDDGKQMTELDRNDSGIHEKQADTGVDGVDDTNTLDTSEPPRKKARSISVVSEGCTTEPADKPCVSVEGFAGKGDNLKDRLEEPMDVPATQNVNLSEAAVDSLERSTETAKESHSDVTSKDNHGTVSEGSEQANRECSANEDKKHRNTAQPNECTDVLVIDDDEDEPAQPTEPAVDSVKEQIKVDSAKGEEKMDSKTDIDVKTPKTESSLLHAPEIKVRLSPIPDEMKVCTEPLKLEFVRNFCKPLSELTRSDLEELVLQKISEALVHKSANAELRTIIKKQATRLQGIERALADMTSHYEGLRLVTERAIEDVMNKNKSYVAPVKITRAVGIQVSRCGTNSDLGSGTSTLHSGKRKGESAVLSVPVSTGPFNGVNEHSAREAPSEPPTKRLNMQSVVSISRNVTIVTPPRQQVANNAPQMMTARTVPNTTTANGATRSFKPYVAKPSNNVAATVVAAASPVSTINRAPGTVASVGPGVITSNSSPVSSAHSTESGNSNSSSTAAGAVDGPVRKKLQKITPMRPPLSAYQQAQQVKQARQQQEMLLQQIQEQNQQAQRKSQTNASLIDLTEEDETIQSMEQVASSTANTAKRPRSSLNDPPTIALAQATAAMTPSYVATNQLLRIQARVTKTADGTTVAVPTNAPISAAGSVPQQNGIVGRPGINLKRISAPPLAPIRPAIYNNSVQRLPDPALLKKRLLMKPIQALIVPLPPPGPQPENNPSWKLPPPQPKICVNNVQSGIVISWLMPDLTDRHAEIENYQIYAYQELTVPSTQEEWRHVGDVKALLLPMAVTLTQFQEGQRYYFAVRAIDIHKRTGLF</sequence>
<feature type="coiled-coil region" evidence="1">
    <location>
        <begin position="899"/>
        <end position="926"/>
    </location>
</feature>
<dbReference type="GO" id="GO:0005667">
    <property type="term" value="C:transcription regulator complex"/>
    <property type="evidence" value="ECO:0007669"/>
    <property type="project" value="TreeGrafter"/>
</dbReference>
<dbReference type="InterPro" id="IPR056565">
    <property type="entry name" value="Fn3_ATF7IP"/>
</dbReference>
<feature type="compositionally biased region" description="Polar residues" evidence="2">
    <location>
        <begin position="85"/>
        <end position="98"/>
    </location>
</feature>
<dbReference type="Proteomes" id="UP000075885">
    <property type="component" value="Unassembled WGS sequence"/>
</dbReference>
<feature type="region of interest" description="Disordered" evidence="2">
    <location>
        <begin position="850"/>
        <end position="878"/>
    </location>
</feature>
<keyword evidence="1" id="KW-0175">Coiled coil</keyword>
<reference evidence="5" key="1">
    <citation type="submission" date="2013-03" db="EMBL/GenBank/DDBJ databases">
        <title>The Genome Sequence of Anopheles epiroticus epiroticus2.</title>
        <authorList>
            <consortium name="The Broad Institute Genomics Platform"/>
            <person name="Neafsey D.E."/>
            <person name="Howell P."/>
            <person name="Walker B."/>
            <person name="Young S.K."/>
            <person name="Zeng Q."/>
            <person name="Gargeya S."/>
            <person name="Fitzgerald M."/>
            <person name="Haas B."/>
            <person name="Abouelleil A."/>
            <person name="Allen A.W."/>
            <person name="Alvarado L."/>
            <person name="Arachchi H.M."/>
            <person name="Berlin A.M."/>
            <person name="Chapman S.B."/>
            <person name="Gainer-Dewar J."/>
            <person name="Goldberg J."/>
            <person name="Griggs A."/>
            <person name="Gujja S."/>
            <person name="Hansen M."/>
            <person name="Howarth C."/>
            <person name="Imamovic A."/>
            <person name="Ireland A."/>
            <person name="Larimer J."/>
            <person name="McCowan C."/>
            <person name="Murphy C."/>
            <person name="Pearson M."/>
            <person name="Poon T.W."/>
            <person name="Priest M."/>
            <person name="Roberts A."/>
            <person name="Saif S."/>
            <person name="Shea T."/>
            <person name="Sisk P."/>
            <person name="Sykes S."/>
            <person name="Wortman J."/>
            <person name="Nusbaum C."/>
            <person name="Birren B."/>
        </authorList>
    </citation>
    <scope>NUCLEOTIDE SEQUENCE [LARGE SCALE GENOMIC DNA]</scope>
    <source>
        <strain evidence="5">Epiroticus2</strain>
    </source>
</reference>
<feature type="region of interest" description="Disordered" evidence="2">
    <location>
        <begin position="732"/>
        <end position="756"/>
    </location>
</feature>
<dbReference type="InterPro" id="IPR013783">
    <property type="entry name" value="Ig-like_fold"/>
</dbReference>
<feature type="compositionally biased region" description="Basic and acidic residues" evidence="2">
    <location>
        <begin position="99"/>
        <end position="116"/>
    </location>
</feature>
<dbReference type="EnsemblMetazoa" id="AEPI002085-RA">
    <property type="protein sequence ID" value="AEPI002085-PA"/>
    <property type="gene ID" value="AEPI002085"/>
</dbReference>
<feature type="compositionally biased region" description="Low complexity" evidence="2">
    <location>
        <begin position="855"/>
        <end position="874"/>
    </location>
</feature>
<dbReference type="InterPro" id="IPR026085">
    <property type="entry name" value="ATF7-int"/>
</dbReference>
<feature type="compositionally biased region" description="Basic and acidic residues" evidence="2">
    <location>
        <begin position="544"/>
        <end position="572"/>
    </location>
</feature>
<dbReference type="GO" id="GO:0003712">
    <property type="term" value="F:transcription coregulator activity"/>
    <property type="evidence" value="ECO:0007669"/>
    <property type="project" value="TreeGrafter"/>
</dbReference>
<feature type="compositionally biased region" description="Basic and acidic residues" evidence="2">
    <location>
        <begin position="469"/>
        <end position="490"/>
    </location>
</feature>
<dbReference type="InterPro" id="IPR036116">
    <property type="entry name" value="FN3_sf"/>
</dbReference>
<dbReference type="Pfam" id="PF16794">
    <property type="entry name" value="fn3_4"/>
    <property type="match status" value="1"/>
</dbReference>
<proteinExistence type="predicted"/>
<keyword evidence="5" id="KW-1185">Reference proteome</keyword>
<organism evidence="4 5">
    <name type="scientific">Anopheles epiroticus</name>
    <dbReference type="NCBI Taxonomy" id="199890"/>
    <lineage>
        <taxon>Eukaryota</taxon>
        <taxon>Metazoa</taxon>
        <taxon>Ecdysozoa</taxon>
        <taxon>Arthropoda</taxon>
        <taxon>Hexapoda</taxon>
        <taxon>Insecta</taxon>
        <taxon>Pterygota</taxon>
        <taxon>Neoptera</taxon>
        <taxon>Endopterygota</taxon>
        <taxon>Diptera</taxon>
        <taxon>Nematocera</taxon>
        <taxon>Culicoidea</taxon>
        <taxon>Culicidae</taxon>
        <taxon>Anophelinae</taxon>
        <taxon>Anopheles</taxon>
    </lineage>
</organism>
<dbReference type="InterPro" id="IPR003961">
    <property type="entry name" value="FN3_dom"/>
</dbReference>
<feature type="region of interest" description="Disordered" evidence="2">
    <location>
        <begin position="1"/>
        <end position="243"/>
    </location>
</feature>
<feature type="compositionally biased region" description="Basic and acidic residues" evidence="2">
    <location>
        <begin position="369"/>
        <end position="389"/>
    </location>
</feature>
<feature type="region of interest" description="Disordered" evidence="2">
    <location>
        <begin position="341"/>
        <end position="572"/>
    </location>
</feature>
<feature type="region of interest" description="Disordered" evidence="2">
    <location>
        <begin position="256"/>
        <end position="326"/>
    </location>
</feature>
<evidence type="ECO:0000256" key="2">
    <source>
        <dbReference type="SAM" id="MobiDB-lite"/>
    </source>
</evidence>
<protein>
    <submittedName>
        <fullName evidence="4">Fibronectin type-III domain-containing protein</fullName>
    </submittedName>
</protein>
<dbReference type="PANTHER" id="PTHR23210">
    <property type="entry name" value="ACTIVATING TRANSCRIPTION FACTOR 7 INTERACTING PROTEIN"/>
    <property type="match status" value="1"/>
</dbReference>
<dbReference type="GO" id="GO:0005634">
    <property type="term" value="C:nucleus"/>
    <property type="evidence" value="ECO:0007669"/>
    <property type="project" value="TreeGrafter"/>
</dbReference>
<dbReference type="SUPFAM" id="SSF49265">
    <property type="entry name" value="Fibronectin type III"/>
    <property type="match status" value="1"/>
</dbReference>
<dbReference type="STRING" id="199890.A0A182P597"/>
<dbReference type="VEuPathDB" id="VectorBase:AEPI002085"/>
<dbReference type="PANTHER" id="PTHR23210:SF26">
    <property type="entry name" value="ACTIVATING TRANSCRIPTION FACTOR 7-INTERACTING PROTEIN 1"/>
    <property type="match status" value="1"/>
</dbReference>
<evidence type="ECO:0000313" key="4">
    <source>
        <dbReference type="EnsemblMetazoa" id="AEPI002085-PA"/>
    </source>
</evidence>
<reference evidence="4" key="2">
    <citation type="submission" date="2020-05" db="UniProtKB">
        <authorList>
            <consortium name="EnsemblMetazoa"/>
        </authorList>
    </citation>
    <scope>IDENTIFICATION</scope>
    <source>
        <strain evidence="4">Epiroticus2</strain>
    </source>
</reference>
<dbReference type="Gene3D" id="2.60.40.10">
    <property type="entry name" value="Immunoglobulins"/>
    <property type="match status" value="1"/>
</dbReference>
<dbReference type="GO" id="GO:0006355">
    <property type="term" value="P:regulation of DNA-templated transcription"/>
    <property type="evidence" value="ECO:0007669"/>
    <property type="project" value="TreeGrafter"/>
</dbReference>
<feature type="compositionally biased region" description="Polar residues" evidence="2">
    <location>
        <begin position="706"/>
        <end position="719"/>
    </location>
</feature>
<dbReference type="AlphaFoldDB" id="A0A182P597"/>
<evidence type="ECO:0000256" key="1">
    <source>
        <dbReference type="SAM" id="Coils"/>
    </source>
</evidence>
<feature type="region of interest" description="Disordered" evidence="2">
    <location>
        <begin position="706"/>
        <end position="725"/>
    </location>
</feature>
<accession>A0A182P597</accession>
<feature type="compositionally biased region" description="Low complexity" evidence="2">
    <location>
        <begin position="178"/>
        <end position="188"/>
    </location>
</feature>
<dbReference type="PROSITE" id="PS50853">
    <property type="entry name" value="FN3"/>
    <property type="match status" value="1"/>
</dbReference>
<feature type="compositionally biased region" description="Low complexity" evidence="2">
    <location>
        <begin position="390"/>
        <end position="404"/>
    </location>
</feature>
<feature type="compositionally biased region" description="Polar residues" evidence="2">
    <location>
        <begin position="260"/>
        <end position="278"/>
    </location>
</feature>
<evidence type="ECO:0000259" key="3">
    <source>
        <dbReference type="PROSITE" id="PS50853"/>
    </source>
</evidence>
<feature type="compositionally biased region" description="Polar residues" evidence="2">
    <location>
        <begin position="491"/>
        <end position="504"/>
    </location>
</feature>